<dbReference type="SUPFAM" id="SSF46785">
    <property type="entry name" value="Winged helix' DNA-binding domain"/>
    <property type="match status" value="1"/>
</dbReference>
<dbReference type="Gene3D" id="1.10.10.10">
    <property type="entry name" value="Winged helix-like DNA-binding domain superfamily/Winged helix DNA-binding domain"/>
    <property type="match status" value="1"/>
</dbReference>
<dbReference type="GO" id="GO:0003677">
    <property type="term" value="F:DNA binding"/>
    <property type="evidence" value="ECO:0007669"/>
    <property type="project" value="UniProtKB-KW"/>
</dbReference>
<evidence type="ECO:0000256" key="1">
    <source>
        <dbReference type="ARBA" id="ARBA00023015"/>
    </source>
</evidence>
<name>A0A1C2I4M4_ACITH</name>
<comment type="caution">
    <text evidence="5">The sequence shown here is derived from an EMBL/GenBank/DDBJ whole genome shotgun (WGS) entry which is preliminary data.</text>
</comment>
<keyword evidence="6" id="KW-1185">Reference proteome</keyword>
<dbReference type="InterPro" id="IPR018334">
    <property type="entry name" value="ArsR_HTH"/>
</dbReference>
<dbReference type="PROSITE" id="PS00846">
    <property type="entry name" value="HTH_ARSR_1"/>
    <property type="match status" value="1"/>
</dbReference>
<evidence type="ECO:0000313" key="6">
    <source>
        <dbReference type="Proteomes" id="UP000095008"/>
    </source>
</evidence>
<dbReference type="OrthoDB" id="9796124at2"/>
<protein>
    <submittedName>
        <fullName evidence="5">Transcriptional regulator</fullName>
    </submittedName>
</protein>
<evidence type="ECO:0000256" key="3">
    <source>
        <dbReference type="ARBA" id="ARBA00023163"/>
    </source>
</evidence>
<dbReference type="InterPro" id="IPR036388">
    <property type="entry name" value="WH-like_DNA-bd_sf"/>
</dbReference>
<dbReference type="InterPro" id="IPR051081">
    <property type="entry name" value="HTH_MetalResp_TranReg"/>
</dbReference>
<dbReference type="PANTHER" id="PTHR33154:SF33">
    <property type="entry name" value="TRANSCRIPTIONAL REPRESSOR SDPR"/>
    <property type="match status" value="1"/>
</dbReference>
<evidence type="ECO:0000313" key="5">
    <source>
        <dbReference type="EMBL" id="OCX70956.1"/>
    </source>
</evidence>
<dbReference type="CDD" id="cd00090">
    <property type="entry name" value="HTH_ARSR"/>
    <property type="match status" value="1"/>
</dbReference>
<evidence type="ECO:0000256" key="2">
    <source>
        <dbReference type="ARBA" id="ARBA00023125"/>
    </source>
</evidence>
<sequence length="129" mass="14726">MRIEDTDPRCLVNCFEPGKVAAARMRLEQDESDIKAVVRIFDVLGNRTRLRILLALASEELCVCDIAHALNLSISAASHQLRALHDRDWLRMRNDGKMVYYRTDPQKVKQLLCMTNAFLEARIAQQKAG</sequence>
<gene>
    <name evidence="5" type="ORF">A6M23_12910</name>
</gene>
<dbReference type="PANTHER" id="PTHR33154">
    <property type="entry name" value="TRANSCRIPTIONAL REGULATOR, ARSR FAMILY"/>
    <property type="match status" value="1"/>
</dbReference>
<dbReference type="PROSITE" id="PS50987">
    <property type="entry name" value="HTH_ARSR_2"/>
    <property type="match status" value="1"/>
</dbReference>
<proteinExistence type="predicted"/>
<dbReference type="NCBIfam" id="NF033788">
    <property type="entry name" value="HTH_metalloreg"/>
    <property type="match status" value="1"/>
</dbReference>
<dbReference type="PRINTS" id="PR00778">
    <property type="entry name" value="HTHARSR"/>
</dbReference>
<accession>A0A1C2I4M4</accession>
<organism evidence="5 6">
    <name type="scientific">Acidithiobacillus thiooxidans</name>
    <name type="common">Thiobacillus thiooxidans</name>
    <dbReference type="NCBI Taxonomy" id="930"/>
    <lineage>
        <taxon>Bacteria</taxon>
        <taxon>Pseudomonadati</taxon>
        <taxon>Pseudomonadota</taxon>
        <taxon>Acidithiobacillia</taxon>
        <taxon>Acidithiobacillales</taxon>
        <taxon>Acidithiobacillaceae</taxon>
        <taxon>Acidithiobacillus</taxon>
    </lineage>
</organism>
<dbReference type="SMART" id="SM00418">
    <property type="entry name" value="HTH_ARSR"/>
    <property type="match status" value="1"/>
</dbReference>
<keyword evidence="1" id="KW-0805">Transcription regulation</keyword>
<evidence type="ECO:0000259" key="4">
    <source>
        <dbReference type="PROSITE" id="PS50987"/>
    </source>
</evidence>
<feature type="domain" description="HTH arsR-type" evidence="4">
    <location>
        <begin position="29"/>
        <end position="123"/>
    </location>
</feature>
<dbReference type="Proteomes" id="UP000095008">
    <property type="component" value="Unassembled WGS sequence"/>
</dbReference>
<dbReference type="InterPro" id="IPR001845">
    <property type="entry name" value="HTH_ArsR_DNA-bd_dom"/>
</dbReference>
<keyword evidence="2" id="KW-0238">DNA-binding</keyword>
<dbReference type="Pfam" id="PF01022">
    <property type="entry name" value="HTH_5"/>
    <property type="match status" value="1"/>
</dbReference>
<keyword evidence="3" id="KW-0804">Transcription</keyword>
<dbReference type="InterPro" id="IPR036390">
    <property type="entry name" value="WH_DNA-bd_sf"/>
</dbReference>
<dbReference type="AlphaFoldDB" id="A0A1C2I4M4"/>
<dbReference type="GO" id="GO:0003700">
    <property type="term" value="F:DNA-binding transcription factor activity"/>
    <property type="evidence" value="ECO:0007669"/>
    <property type="project" value="InterPro"/>
</dbReference>
<dbReference type="InterPro" id="IPR011991">
    <property type="entry name" value="ArsR-like_HTH"/>
</dbReference>
<dbReference type="EMBL" id="LWRY01000151">
    <property type="protein sequence ID" value="OCX70956.1"/>
    <property type="molecule type" value="Genomic_DNA"/>
</dbReference>
<reference evidence="5" key="1">
    <citation type="journal article" date="2016" name="Int. J. Mol. Sci.">
        <title>Comparative genomics of the extreme acidophile Acidithiobacillus thiooxidans reveals intraspecific divergence and niche adaptation.</title>
        <authorList>
            <person name="Zhang X."/>
            <person name="Feng X."/>
            <person name="Tao J."/>
            <person name="Ma L."/>
            <person name="Xiao Y."/>
            <person name="Liang Y."/>
            <person name="Liu X."/>
            <person name="Yin H."/>
        </authorList>
    </citation>
    <scope>NUCLEOTIDE SEQUENCE [LARGE SCALE GENOMIC DNA]</scope>
    <source>
        <strain evidence="5">DXS-W</strain>
    </source>
</reference>